<evidence type="ECO:0000313" key="5">
    <source>
        <dbReference type="Proteomes" id="UP001498398"/>
    </source>
</evidence>
<dbReference type="InterPro" id="IPR053183">
    <property type="entry name" value="ASL1"/>
</dbReference>
<reference evidence="3 5" key="1">
    <citation type="submission" date="2024-01" db="EMBL/GenBank/DDBJ databases">
        <title>A draft genome for the cacao thread blight pathogen Marasmiellus scandens.</title>
        <authorList>
            <person name="Baruah I.K."/>
            <person name="Leung J."/>
            <person name="Bukari Y."/>
            <person name="Amoako-Attah I."/>
            <person name="Meinhardt L.W."/>
            <person name="Bailey B.A."/>
            <person name="Cohen S.P."/>
        </authorList>
    </citation>
    <scope>NUCLEOTIDE SEQUENCE [LARGE SCALE GENOMIC DNA]</scope>
    <source>
        <strain evidence="3 5">GH-19</strain>
    </source>
</reference>
<name>A0ABR1IQ43_9AGAR</name>
<dbReference type="EMBL" id="JBANRG010000090">
    <property type="protein sequence ID" value="KAK7436851.1"/>
    <property type="molecule type" value="Genomic_DNA"/>
</dbReference>
<evidence type="ECO:0000259" key="2">
    <source>
        <dbReference type="Pfam" id="PF11790"/>
    </source>
</evidence>
<dbReference type="EMBL" id="JBANRG010000044">
    <property type="protein sequence ID" value="KAK7446274.1"/>
    <property type="molecule type" value="Genomic_DNA"/>
</dbReference>
<accession>A0ABR1IQ43</accession>
<keyword evidence="5" id="KW-1185">Reference proteome</keyword>
<sequence length="271" mass="29504">MPPLLSCFRIITLVSLFYILLDSNARTLPSVPGRTVSETNHGVCFASSEISDVTKLSNTQVSWLHNWSPIPPTGLPADVEHVPMQWGAGAAETFQSFVLNANATHALGFNEPDLGSQSNLSPTEAASIWTQFIEPLASHGVRLGSPGVTNGPPPSMGTGWLSDFIEACNGCTIDFVTIHWYGSDANEFIGYLEQVHAQFPGYPIWVTEFADTNPDPTAVEEFLKTTVDYMNSVSYVERYAWFAFSRTTNGLNSNLMDVNGNINMLGAAYGL</sequence>
<feature type="signal peptide" evidence="1">
    <location>
        <begin position="1"/>
        <end position="25"/>
    </location>
</feature>
<dbReference type="SUPFAM" id="SSF51445">
    <property type="entry name" value="(Trans)glycosidases"/>
    <property type="match status" value="1"/>
</dbReference>
<comment type="caution">
    <text evidence="3">The sequence shown here is derived from an EMBL/GenBank/DDBJ whole genome shotgun (WGS) entry which is preliminary data.</text>
</comment>
<proteinExistence type="predicted"/>
<evidence type="ECO:0000256" key="1">
    <source>
        <dbReference type="SAM" id="SignalP"/>
    </source>
</evidence>
<feature type="chain" id="PRO_5045031483" description="Asl1-like glycosyl hydrolase catalytic domain-containing protein" evidence="1">
    <location>
        <begin position="26"/>
        <end position="271"/>
    </location>
</feature>
<evidence type="ECO:0000313" key="3">
    <source>
        <dbReference type="EMBL" id="KAK7436851.1"/>
    </source>
</evidence>
<dbReference type="PANTHER" id="PTHR34154">
    <property type="entry name" value="ALKALI-SENSITIVE LINKAGE PROTEIN 1"/>
    <property type="match status" value="1"/>
</dbReference>
<evidence type="ECO:0000313" key="4">
    <source>
        <dbReference type="EMBL" id="KAK7446274.1"/>
    </source>
</evidence>
<keyword evidence="1" id="KW-0732">Signal</keyword>
<protein>
    <recommendedName>
        <fullName evidence="2">Asl1-like glycosyl hydrolase catalytic domain-containing protein</fullName>
    </recommendedName>
</protein>
<organism evidence="3 5">
    <name type="scientific">Marasmiellus scandens</name>
    <dbReference type="NCBI Taxonomy" id="2682957"/>
    <lineage>
        <taxon>Eukaryota</taxon>
        <taxon>Fungi</taxon>
        <taxon>Dikarya</taxon>
        <taxon>Basidiomycota</taxon>
        <taxon>Agaricomycotina</taxon>
        <taxon>Agaricomycetes</taxon>
        <taxon>Agaricomycetidae</taxon>
        <taxon>Agaricales</taxon>
        <taxon>Marasmiineae</taxon>
        <taxon>Omphalotaceae</taxon>
        <taxon>Marasmiellus</taxon>
    </lineage>
</organism>
<dbReference type="PANTHER" id="PTHR34154:SF3">
    <property type="entry name" value="ALKALI-SENSITIVE LINKAGE PROTEIN 1"/>
    <property type="match status" value="1"/>
</dbReference>
<dbReference type="InterPro" id="IPR024655">
    <property type="entry name" value="Asl1_glyco_hydro_catalytic"/>
</dbReference>
<dbReference type="InterPro" id="IPR017853">
    <property type="entry name" value="GH"/>
</dbReference>
<dbReference type="Gene3D" id="3.20.20.80">
    <property type="entry name" value="Glycosidases"/>
    <property type="match status" value="1"/>
</dbReference>
<feature type="domain" description="Asl1-like glycosyl hydrolase catalytic" evidence="2">
    <location>
        <begin position="42"/>
        <end position="269"/>
    </location>
</feature>
<gene>
    <name evidence="4" type="ORF">VKT23_014479</name>
    <name evidence="3" type="ORF">VKT23_018873</name>
</gene>
<dbReference type="Proteomes" id="UP001498398">
    <property type="component" value="Unassembled WGS sequence"/>
</dbReference>
<dbReference type="Pfam" id="PF11790">
    <property type="entry name" value="Glyco_hydro_cc"/>
    <property type="match status" value="1"/>
</dbReference>